<keyword evidence="2" id="KW-0677">Repeat</keyword>
<feature type="region of interest" description="Disordered" evidence="4">
    <location>
        <begin position="1101"/>
        <end position="1279"/>
    </location>
</feature>
<dbReference type="PRINTS" id="PR00320">
    <property type="entry name" value="GPROTEINBRPT"/>
</dbReference>
<name>A0A267GFD1_9PLAT</name>
<feature type="non-terminal residue" evidence="5">
    <location>
        <position position="1"/>
    </location>
</feature>
<gene>
    <name evidence="5" type="ORF">BOX15_Mlig033301g1</name>
</gene>
<keyword evidence="6" id="KW-1185">Reference proteome</keyword>
<feature type="region of interest" description="Disordered" evidence="4">
    <location>
        <begin position="364"/>
        <end position="413"/>
    </location>
</feature>
<dbReference type="InterPro" id="IPR019775">
    <property type="entry name" value="WD40_repeat_CS"/>
</dbReference>
<dbReference type="PANTHER" id="PTHR19872">
    <property type="entry name" value="UBIQUITIN LIGASE SPECIFICITY FACTOR/HREP PROTEIN"/>
    <property type="match status" value="1"/>
</dbReference>
<proteinExistence type="predicted"/>
<dbReference type="PROSITE" id="PS50294">
    <property type="entry name" value="WD_REPEATS_REGION"/>
    <property type="match status" value="2"/>
</dbReference>
<dbReference type="InterPro" id="IPR036047">
    <property type="entry name" value="F-box-like_dom_sf"/>
</dbReference>
<dbReference type="InterPro" id="IPR015943">
    <property type="entry name" value="WD40/YVTN_repeat-like_dom_sf"/>
</dbReference>
<feature type="compositionally biased region" description="Pro residues" evidence="4">
    <location>
        <begin position="1109"/>
        <end position="1121"/>
    </location>
</feature>
<dbReference type="Proteomes" id="UP000215902">
    <property type="component" value="Unassembled WGS sequence"/>
</dbReference>
<dbReference type="CDD" id="cd22136">
    <property type="entry name" value="F-box_FBXW10"/>
    <property type="match status" value="1"/>
</dbReference>
<feature type="repeat" description="WD" evidence="3">
    <location>
        <begin position="668"/>
        <end position="707"/>
    </location>
</feature>
<feature type="region of interest" description="Disordered" evidence="4">
    <location>
        <begin position="195"/>
        <end position="219"/>
    </location>
</feature>
<feature type="repeat" description="WD" evidence="3">
    <location>
        <begin position="626"/>
        <end position="667"/>
    </location>
</feature>
<dbReference type="Gene3D" id="2.130.10.10">
    <property type="entry name" value="YVTN repeat-like/Quinoprotein amine dehydrogenase"/>
    <property type="match status" value="1"/>
</dbReference>
<dbReference type="InterPro" id="IPR051075">
    <property type="entry name" value="SCF_subunit_WD-repeat"/>
</dbReference>
<feature type="compositionally biased region" description="Low complexity" evidence="4">
    <location>
        <begin position="952"/>
        <end position="965"/>
    </location>
</feature>
<dbReference type="Pfam" id="PF00400">
    <property type="entry name" value="WD40"/>
    <property type="match status" value="4"/>
</dbReference>
<dbReference type="STRING" id="282301.A0A267GFD1"/>
<accession>A0A267GFD1</accession>
<evidence type="ECO:0000256" key="3">
    <source>
        <dbReference type="PROSITE-ProRule" id="PRU00221"/>
    </source>
</evidence>
<evidence type="ECO:0000256" key="2">
    <source>
        <dbReference type="ARBA" id="ARBA00022737"/>
    </source>
</evidence>
<evidence type="ECO:0000313" key="5">
    <source>
        <dbReference type="EMBL" id="PAA84758.1"/>
    </source>
</evidence>
<dbReference type="SUPFAM" id="SSF81383">
    <property type="entry name" value="F-box domain"/>
    <property type="match status" value="1"/>
</dbReference>
<dbReference type="CDD" id="cd00200">
    <property type="entry name" value="WD40"/>
    <property type="match status" value="1"/>
</dbReference>
<dbReference type="InterPro" id="IPR001680">
    <property type="entry name" value="WD40_rpt"/>
</dbReference>
<dbReference type="EMBL" id="NIVC01000362">
    <property type="protein sequence ID" value="PAA84758.1"/>
    <property type="molecule type" value="Genomic_DNA"/>
</dbReference>
<dbReference type="SMART" id="SM00320">
    <property type="entry name" value="WD40"/>
    <property type="match status" value="5"/>
</dbReference>
<feature type="region of interest" description="Disordered" evidence="4">
    <location>
        <begin position="235"/>
        <end position="323"/>
    </location>
</feature>
<feature type="compositionally biased region" description="Low complexity" evidence="4">
    <location>
        <begin position="288"/>
        <end position="297"/>
    </location>
</feature>
<keyword evidence="1 3" id="KW-0853">WD repeat</keyword>
<reference evidence="5 6" key="1">
    <citation type="submission" date="2017-06" db="EMBL/GenBank/DDBJ databases">
        <title>A platform for efficient transgenesis in Macrostomum lignano, a flatworm model organism for stem cell research.</title>
        <authorList>
            <person name="Berezikov E."/>
        </authorList>
    </citation>
    <scope>NUCLEOTIDE SEQUENCE [LARGE SCALE GENOMIC DNA]</scope>
    <source>
        <strain evidence="5">DV1</strain>
        <tissue evidence="5">Whole organism</tissue>
    </source>
</reference>
<feature type="compositionally biased region" description="Basic and acidic residues" evidence="4">
    <location>
        <begin position="1180"/>
        <end position="1194"/>
    </location>
</feature>
<feature type="compositionally biased region" description="Low complexity" evidence="4">
    <location>
        <begin position="1246"/>
        <end position="1273"/>
    </location>
</feature>
<feature type="compositionally biased region" description="Low complexity" evidence="4">
    <location>
        <begin position="1215"/>
        <end position="1225"/>
    </location>
</feature>
<feature type="repeat" description="WD" evidence="3">
    <location>
        <begin position="707"/>
        <end position="746"/>
    </location>
</feature>
<evidence type="ECO:0000256" key="1">
    <source>
        <dbReference type="ARBA" id="ARBA00022574"/>
    </source>
</evidence>
<organism evidence="5 6">
    <name type="scientific">Macrostomum lignano</name>
    <dbReference type="NCBI Taxonomy" id="282301"/>
    <lineage>
        <taxon>Eukaryota</taxon>
        <taxon>Metazoa</taxon>
        <taxon>Spiralia</taxon>
        <taxon>Lophotrochozoa</taxon>
        <taxon>Platyhelminthes</taxon>
        <taxon>Rhabditophora</taxon>
        <taxon>Macrostomorpha</taxon>
        <taxon>Macrostomida</taxon>
        <taxon>Macrostomidae</taxon>
        <taxon>Macrostomum</taxon>
    </lineage>
</organism>
<evidence type="ECO:0000313" key="6">
    <source>
        <dbReference type="Proteomes" id="UP000215902"/>
    </source>
</evidence>
<dbReference type="SUPFAM" id="SSF50978">
    <property type="entry name" value="WD40 repeat-like"/>
    <property type="match status" value="1"/>
</dbReference>
<feature type="compositionally biased region" description="Pro residues" evidence="4">
    <location>
        <begin position="273"/>
        <end position="282"/>
    </location>
</feature>
<dbReference type="Gene3D" id="1.20.1280.50">
    <property type="match status" value="1"/>
</dbReference>
<feature type="compositionally biased region" description="Low complexity" evidence="4">
    <location>
        <begin position="390"/>
        <end position="411"/>
    </location>
</feature>
<dbReference type="PROSITE" id="PS50082">
    <property type="entry name" value="WD_REPEATS_2"/>
    <property type="match status" value="3"/>
</dbReference>
<evidence type="ECO:0000256" key="4">
    <source>
        <dbReference type="SAM" id="MobiDB-lite"/>
    </source>
</evidence>
<feature type="region of interest" description="Disordered" evidence="4">
    <location>
        <begin position="946"/>
        <end position="1013"/>
    </location>
</feature>
<dbReference type="PANTHER" id="PTHR19872:SF7">
    <property type="entry name" value="F-BOX AND WD REPEAT DOMAIN CONTAINING PROTEIN 10B-RELATED"/>
    <property type="match status" value="1"/>
</dbReference>
<sequence length="1405" mass="152457">RNPVLQKFYPSANKTMKASSERDATIVFNLGLASTLTCARGSDGESQYCSVCDACRLRYTVEHVKEWLSRAGDLSRRRFVVGLVRRAHSRDLLRHLGSLLAPCVANKDSTYARSRVKPALPTDRLTASNNHALPPSGWELVQAEVYEWFLSSSYWVKVNFLMQMLSVSDAHTVRAALNYLRNAEPLEDQIITGKFGDEFESGSQHDTDYNGSYRSEDDPNVELLRSASRAYSSIPDDFSFEDRASPPPTIAESSDGDGESGGEWVSLSVGPPTTVPMPPIPSPAVLLQQQQQQQQSQEPVAEGKVADDVTAAAHPTQSSAVESVKVAVAAAATDADADSLRTEAAVEAAVSAVTAAEEAAAVKAAAGAAKPPPRPSKSAPPRRIQDRQQKLQPQQQQKQQQQQQQQDSQSQTRPFTAEAVLNSIVLTAAGDTAFSGASGHVDFIRQLPVHLSKYIVNLLDDKSAKQAAAVSTYWSNVVDEVSKESGMNLQIKEEVMLLQGTLANTVNPRYASDLDVPVPNQERGSHKVRLTGEPLSDQRDPNGHLFKNECNFEAGYRGVSTRNVIMEERNVYCGPYNVLVLFSEEDPQRVTHYSGGNLLAYSDNNRRIHFADVRTGATPAAGTQPLRGHAGPVRCLLLCEARGFLLSGSYDTSLRRWDIATGKCAKIYRGHMGTVLAVDIYLNTIVSGSADGSAKVWNLEDWKAVRTLKHKSAVSAVAINENTAVTGDAKGKVKVWDLVNGSLVKKLIGHSAEVTAIKCDHWHILTCSKDSYALLWSAIGNHAQCLGALRHPKPILCAEFQFMRAITASEDGRVRIWNVVSRNCCRIMRGNSRSDPILNISAVGQKILVNTKTNVLALTFESVNWDYSLETDSMPPLIRYSSYRDAPVRWQPHGYIRAQRLQLAGAADSRIVWRHETRGRGVGETDMTDGSAAPAGMRQLSLSLASRGGVGKSPTAPGSAAPPSGLFESRVPQPKHHRQCRTASGRRSQVGEAVAGNENQQPTTPGKPTTAGKLTRSLVDQGVGERRLSWAFEHPPRPVTKDPGLAEMKRRLRAQLRAPGADPPDFVRQLRRALHAAEERPRTESDRELRRQMAVAAVVATEPEDQQPPQSPPPPPPPPLRKPTKVGSAPTAIDPRAKIVGEQAVQLERRRVLGELPEGGDDDIGEGIAEAAIQDDDDSARELAARRAAQREIRSASTVGFARVAGGVDKRRPGTAAATTTTPTASRHSAKLRSHIPKPELVRPLSAVSARRQTSARVATSSSSRPATATASAGMTRSPMLAAASNDAQRRELKNLLAIRRAALAQQRRELGGEGAAAAAAAESPMLDPFRQRGGLVLRTLSETAAYVTSIEAEFGQRQAEAEARDERQRRQRWLRYARSVSIGDSAAASKLMLARPKSAATGLT</sequence>
<dbReference type="InterPro" id="IPR036322">
    <property type="entry name" value="WD40_repeat_dom_sf"/>
</dbReference>
<dbReference type="InterPro" id="IPR020472">
    <property type="entry name" value="WD40_PAC1"/>
</dbReference>
<feature type="compositionally biased region" description="Low complexity" evidence="4">
    <location>
        <begin position="1002"/>
        <end position="1013"/>
    </location>
</feature>
<dbReference type="PROSITE" id="PS00678">
    <property type="entry name" value="WD_REPEATS_1"/>
    <property type="match status" value="1"/>
</dbReference>
<comment type="caution">
    <text evidence="5">The sequence shown here is derived from an EMBL/GenBank/DDBJ whole genome shotgun (WGS) entry which is preliminary data.</text>
</comment>
<dbReference type="OrthoDB" id="674604at2759"/>
<protein>
    <submittedName>
        <fullName evidence="5">Uncharacterized protein</fullName>
    </submittedName>
</protein>